<dbReference type="RefSeq" id="WP_165143153.1">
    <property type="nucleotide sequence ID" value="NZ_JAALLT010000004.1"/>
</dbReference>
<dbReference type="InterPro" id="IPR003399">
    <property type="entry name" value="Mce/MlaD"/>
</dbReference>
<keyword evidence="1" id="KW-0812">Transmembrane</keyword>
<sequence>MAAVKLSNEAKVAITIVAALIVAFLGFRLMNDVPIFRRSHQVVTYFEKVDGLTAGSIAYINGVKVGSVKRIELISKDSVKVTMNFDLGVDIPVNSIARLESSGLLDDKAIILEPGDSDEYVEYGGTIRGEYTGGMLETLKDEGQKLSDDVSQSFDQLNVLLEKLNTTISDENQNKIDDILGDLKTTTDEISTLLKSKRGELESSIDHANNILANLDTVSTDNKERIDSVMVGLDNSLRRIESLSTELEKTGVSLNEILVKVNNGDGTLGKLVNNPSLYNNLDSLSAEMKLLIKNINEDPRKYLKHMRLIEVF</sequence>
<accession>A0A6M1T0H7</accession>
<dbReference type="AlphaFoldDB" id="A0A6M1T0H7"/>
<name>A0A6M1T0H7_9BACT</name>
<proteinExistence type="predicted"/>
<feature type="domain" description="Mce/MlaD" evidence="2">
    <location>
        <begin position="40"/>
        <end position="115"/>
    </location>
</feature>
<dbReference type="PANTHER" id="PTHR33371">
    <property type="entry name" value="INTERMEMBRANE PHOSPHOLIPID TRANSPORT SYSTEM BINDING PROTEIN MLAD-RELATED"/>
    <property type="match status" value="1"/>
</dbReference>
<dbReference type="Proteomes" id="UP000473278">
    <property type="component" value="Unassembled WGS sequence"/>
</dbReference>
<feature type="transmembrane region" description="Helical" evidence="1">
    <location>
        <begin position="12"/>
        <end position="30"/>
    </location>
</feature>
<evidence type="ECO:0000313" key="4">
    <source>
        <dbReference type="Proteomes" id="UP000473278"/>
    </source>
</evidence>
<evidence type="ECO:0000313" key="3">
    <source>
        <dbReference type="EMBL" id="NGP77606.1"/>
    </source>
</evidence>
<keyword evidence="1" id="KW-0472">Membrane</keyword>
<reference evidence="3 4" key="1">
    <citation type="submission" date="2020-02" db="EMBL/GenBank/DDBJ databases">
        <title>Balneolaceae bacterium YR4-1, complete genome.</title>
        <authorList>
            <person name="Li Y."/>
            <person name="Wu S."/>
        </authorList>
    </citation>
    <scope>NUCLEOTIDE SEQUENCE [LARGE SCALE GENOMIC DNA]</scope>
    <source>
        <strain evidence="3 4">YR4-1</strain>
    </source>
</reference>
<dbReference type="EMBL" id="JAALLT010000004">
    <property type="protein sequence ID" value="NGP77606.1"/>
    <property type="molecule type" value="Genomic_DNA"/>
</dbReference>
<protein>
    <submittedName>
        <fullName evidence="3">MCE family protein</fullName>
    </submittedName>
</protein>
<organism evidence="3 4">
    <name type="scientific">Halalkalibaculum roseum</name>
    <dbReference type="NCBI Taxonomy" id="2709311"/>
    <lineage>
        <taxon>Bacteria</taxon>
        <taxon>Pseudomonadati</taxon>
        <taxon>Balneolota</taxon>
        <taxon>Balneolia</taxon>
        <taxon>Balneolales</taxon>
        <taxon>Balneolaceae</taxon>
        <taxon>Halalkalibaculum</taxon>
    </lineage>
</organism>
<evidence type="ECO:0000256" key="1">
    <source>
        <dbReference type="SAM" id="Phobius"/>
    </source>
</evidence>
<keyword evidence="1" id="KW-1133">Transmembrane helix</keyword>
<gene>
    <name evidence="3" type="ORF">G3570_13235</name>
</gene>
<dbReference type="InterPro" id="IPR052336">
    <property type="entry name" value="MlaD_Phospholipid_Transporter"/>
</dbReference>
<dbReference type="Pfam" id="PF02470">
    <property type="entry name" value="MlaD"/>
    <property type="match status" value="1"/>
</dbReference>
<comment type="caution">
    <text evidence="3">The sequence shown here is derived from an EMBL/GenBank/DDBJ whole genome shotgun (WGS) entry which is preliminary data.</text>
</comment>
<evidence type="ECO:0000259" key="2">
    <source>
        <dbReference type="Pfam" id="PF02470"/>
    </source>
</evidence>
<dbReference type="PANTHER" id="PTHR33371:SF4">
    <property type="entry name" value="INTERMEMBRANE PHOSPHOLIPID TRANSPORT SYSTEM BINDING PROTEIN MLAD"/>
    <property type="match status" value="1"/>
</dbReference>
<keyword evidence="4" id="KW-1185">Reference proteome</keyword>